<dbReference type="InterPro" id="IPR052039">
    <property type="entry name" value="Caspase-related_regulators"/>
</dbReference>
<dbReference type="OrthoDB" id="9768004at2"/>
<organism evidence="2 3">
    <name type="scientific">Polynucleobacter kasalickyi</name>
    <dbReference type="NCBI Taxonomy" id="1938817"/>
    <lineage>
        <taxon>Bacteria</taxon>
        <taxon>Pseudomonadati</taxon>
        <taxon>Pseudomonadota</taxon>
        <taxon>Betaproteobacteria</taxon>
        <taxon>Burkholderiales</taxon>
        <taxon>Burkholderiaceae</taxon>
        <taxon>Polynucleobacter</taxon>
    </lineage>
</organism>
<sequence length="586" mass="65476">MNPNNPVFIFDRRSALKTYSALIGAFFWGIKSASADDKIINGPRSALIIGNSKYPDSPLSNPANDATAISKELNLLGFNTSLLMDANLKNLATAIQKYTDLLNKEKSIGLFYYAGHGVQLGWRNYLVPVDAAIDKVDDIPKQTYELNVLLTELNKAKNLMNIIILDACRDNPFGKKLPIEQRGLSQFDAPPNSVLCYATAPGNVASDGTNVNGLFTENLLREMRNPSAKIEDVMKRVRLNVRLASNGQQIPWESTSLEQDFYFNAKGVDPQFIEKEVNGVLANLKVTSHQNINAGHLTPTESSPIVAPTKMIEAPSILTAPTIAVEDVNKKVTEAEKDRRFKEELALWEKAAVDPSPKLVEEYIRKYPNGDFSQLAQVRLDQLLAKGGEKKVQVISSVNNPFSKGSASVVDSYTLGDSYSFEVKDLLTKVIQNSFTDVVSEISDDKIIFNQGERIIDLLGNELKSRNIRFLSPAQFYPEIFEVGKKWTTRFKWLMDNGQPTDIVTDFIIKKRFEYQSKLGVFNAFEVEGWGYTTQGGRLLMKYLVDPDKCAQPLVFDRIMRGFNGQVLGAANRELVAFSQQKVRMN</sequence>
<dbReference type="STRING" id="1938817.SAMN06296008_102128"/>
<dbReference type="Gene3D" id="3.40.50.1460">
    <property type="match status" value="1"/>
</dbReference>
<dbReference type="EMBL" id="FWXJ01000002">
    <property type="protein sequence ID" value="SMC32782.1"/>
    <property type="molecule type" value="Genomic_DNA"/>
</dbReference>
<dbReference type="AlphaFoldDB" id="A0A1W1Y9E6"/>
<reference evidence="2 3" key="1">
    <citation type="submission" date="2017-04" db="EMBL/GenBank/DDBJ databases">
        <authorList>
            <person name="Afonso C.L."/>
            <person name="Miller P.J."/>
            <person name="Scott M.A."/>
            <person name="Spackman E."/>
            <person name="Goraichik I."/>
            <person name="Dimitrov K.M."/>
            <person name="Suarez D.L."/>
            <person name="Swayne D.E."/>
        </authorList>
    </citation>
    <scope>NUCLEOTIDE SEQUENCE [LARGE SCALE GENOMIC DNA]</scope>
    <source>
        <strain evidence="2 3">VK13</strain>
    </source>
</reference>
<dbReference type="GO" id="GO:0004197">
    <property type="term" value="F:cysteine-type endopeptidase activity"/>
    <property type="evidence" value="ECO:0007669"/>
    <property type="project" value="InterPro"/>
</dbReference>
<protein>
    <submittedName>
        <fullName evidence="2">Caspase domain-containing protein</fullName>
    </submittedName>
</protein>
<dbReference type="RefSeq" id="WP_084282411.1">
    <property type="nucleotide sequence ID" value="NZ_FWXJ01000002.1"/>
</dbReference>
<dbReference type="SUPFAM" id="SSF52129">
    <property type="entry name" value="Caspase-like"/>
    <property type="match status" value="1"/>
</dbReference>
<name>A0A1W1Y9E6_9BURK</name>
<dbReference type="GO" id="GO:0006508">
    <property type="term" value="P:proteolysis"/>
    <property type="evidence" value="ECO:0007669"/>
    <property type="project" value="InterPro"/>
</dbReference>
<evidence type="ECO:0000313" key="3">
    <source>
        <dbReference type="Proteomes" id="UP000192708"/>
    </source>
</evidence>
<dbReference type="PROSITE" id="PS50208">
    <property type="entry name" value="CASPASE_P20"/>
    <property type="match status" value="1"/>
</dbReference>
<dbReference type="InterPro" id="IPR029030">
    <property type="entry name" value="Caspase-like_dom_sf"/>
</dbReference>
<evidence type="ECO:0000313" key="2">
    <source>
        <dbReference type="EMBL" id="SMC32782.1"/>
    </source>
</evidence>
<dbReference type="InterPro" id="IPR001309">
    <property type="entry name" value="Pept_C14_p20"/>
</dbReference>
<dbReference type="PANTHER" id="PTHR22576">
    <property type="entry name" value="MUCOSA ASSOCIATED LYMPHOID TISSUE LYMPHOMA TRANSLOCATION PROTEIN 1/PARACASPASE"/>
    <property type="match status" value="1"/>
</dbReference>
<dbReference type="PANTHER" id="PTHR22576:SF37">
    <property type="entry name" value="MUCOSA-ASSOCIATED LYMPHOID TISSUE LYMPHOMA TRANSLOCATION PROTEIN 1"/>
    <property type="match status" value="1"/>
</dbReference>
<keyword evidence="3" id="KW-1185">Reference proteome</keyword>
<feature type="domain" description="Caspase family p20" evidence="1">
    <location>
        <begin position="46"/>
        <end position="172"/>
    </location>
</feature>
<dbReference type="InterPro" id="IPR011600">
    <property type="entry name" value="Pept_C14_caspase"/>
</dbReference>
<evidence type="ECO:0000259" key="1">
    <source>
        <dbReference type="PROSITE" id="PS50208"/>
    </source>
</evidence>
<dbReference type="Proteomes" id="UP000192708">
    <property type="component" value="Unassembled WGS sequence"/>
</dbReference>
<accession>A0A1W1Y9E6</accession>
<proteinExistence type="predicted"/>
<dbReference type="Pfam" id="PF00656">
    <property type="entry name" value="Peptidase_C14"/>
    <property type="match status" value="1"/>
</dbReference>
<gene>
    <name evidence="2" type="ORF">SAMN06296008_102128</name>
</gene>